<sequence>MATLAKPGSSSCLSFLKDALLLPSLNPKLFVPVFFLVSIPAFLVQVTNVLAIQPLTVNILELVNKLKNMDPSTAEYAKLMQEIMRDAREVIIIAIILCIAVFIISFAKQVVALFAASTTYSGDRYSLPELISKVIMKGRRIRGPLITIALVSVLELACMFLLAALLQLVIRQRGPFAMAAVLFAFLFIAFLYLNVVFMVAVAVSVADTERRGVTALGQAWRLMTQVWRKEGCVLVLVIELLSMVPSPLYMIALGYAKKSRAMGLTLLSVYALLSGVVQLFYFAAAMVYYYKATESEAAIAQDYVKIPTGEANA</sequence>
<feature type="transmembrane region" description="Helical" evidence="1">
    <location>
        <begin position="176"/>
        <end position="203"/>
    </location>
</feature>
<keyword evidence="3" id="KW-1185">Reference proteome</keyword>
<dbReference type="PANTHER" id="PTHR34483">
    <property type="entry name" value="OS09G0129800 PROTEIN"/>
    <property type="match status" value="1"/>
</dbReference>
<feature type="transmembrane region" description="Helical" evidence="1">
    <location>
        <begin position="231"/>
        <end position="255"/>
    </location>
</feature>
<proteinExistence type="predicted"/>
<dbReference type="Proteomes" id="UP001054889">
    <property type="component" value="Unassembled WGS sequence"/>
</dbReference>
<keyword evidence="1" id="KW-0812">Transmembrane</keyword>
<accession>A0AAV5EAM8</accession>
<organism evidence="2 3">
    <name type="scientific">Eleusine coracana subsp. coracana</name>
    <dbReference type="NCBI Taxonomy" id="191504"/>
    <lineage>
        <taxon>Eukaryota</taxon>
        <taxon>Viridiplantae</taxon>
        <taxon>Streptophyta</taxon>
        <taxon>Embryophyta</taxon>
        <taxon>Tracheophyta</taxon>
        <taxon>Spermatophyta</taxon>
        <taxon>Magnoliopsida</taxon>
        <taxon>Liliopsida</taxon>
        <taxon>Poales</taxon>
        <taxon>Poaceae</taxon>
        <taxon>PACMAD clade</taxon>
        <taxon>Chloridoideae</taxon>
        <taxon>Cynodonteae</taxon>
        <taxon>Eleusininae</taxon>
        <taxon>Eleusine</taxon>
    </lineage>
</organism>
<keyword evidence="1" id="KW-1133">Transmembrane helix</keyword>
<dbReference type="EMBL" id="BQKI01000074">
    <property type="protein sequence ID" value="GJN19564.1"/>
    <property type="molecule type" value="Genomic_DNA"/>
</dbReference>
<feature type="transmembrane region" description="Helical" evidence="1">
    <location>
        <begin position="29"/>
        <end position="52"/>
    </location>
</feature>
<keyword evidence="1" id="KW-0472">Membrane</keyword>
<feature type="transmembrane region" description="Helical" evidence="1">
    <location>
        <begin position="267"/>
        <end position="290"/>
    </location>
</feature>
<name>A0AAV5EAM8_ELECO</name>
<feature type="transmembrane region" description="Helical" evidence="1">
    <location>
        <begin position="145"/>
        <end position="170"/>
    </location>
</feature>
<reference evidence="2" key="2">
    <citation type="submission" date="2021-12" db="EMBL/GenBank/DDBJ databases">
        <title>Resequencing data analysis of finger millet.</title>
        <authorList>
            <person name="Hatakeyama M."/>
            <person name="Aluri S."/>
            <person name="Balachadran M.T."/>
            <person name="Sivarajan S.R."/>
            <person name="Poveda L."/>
            <person name="Shimizu-Inatsugi R."/>
            <person name="Schlapbach R."/>
            <person name="Sreeman S.M."/>
            <person name="Shimizu K.K."/>
        </authorList>
    </citation>
    <scope>NUCLEOTIDE SEQUENCE</scope>
</reference>
<evidence type="ECO:0000313" key="2">
    <source>
        <dbReference type="EMBL" id="GJN19564.1"/>
    </source>
</evidence>
<dbReference type="PANTHER" id="PTHR34483:SF7">
    <property type="entry name" value="TRANSMEMBRANE PROTEIN"/>
    <property type="match status" value="1"/>
</dbReference>
<feature type="transmembrane region" description="Helical" evidence="1">
    <location>
        <begin position="90"/>
        <end position="116"/>
    </location>
</feature>
<comment type="caution">
    <text evidence="2">The sequence shown here is derived from an EMBL/GenBank/DDBJ whole genome shotgun (WGS) entry which is preliminary data.</text>
</comment>
<dbReference type="AlphaFoldDB" id="A0AAV5EAM8"/>
<evidence type="ECO:0000256" key="1">
    <source>
        <dbReference type="SAM" id="Phobius"/>
    </source>
</evidence>
<protein>
    <submittedName>
        <fullName evidence="2">Uncharacterized protein</fullName>
    </submittedName>
</protein>
<gene>
    <name evidence="2" type="primary">gb06853</name>
    <name evidence="2" type="ORF">PR202_gb06853</name>
</gene>
<reference evidence="2" key="1">
    <citation type="journal article" date="2018" name="DNA Res.">
        <title>Multiple hybrid de novo genome assembly of finger millet, an orphan allotetraploid crop.</title>
        <authorList>
            <person name="Hatakeyama M."/>
            <person name="Aluri S."/>
            <person name="Balachadran M.T."/>
            <person name="Sivarajan S.R."/>
            <person name="Patrignani A."/>
            <person name="Gruter S."/>
            <person name="Poveda L."/>
            <person name="Shimizu-Inatsugi R."/>
            <person name="Baeten J."/>
            <person name="Francoijs K.J."/>
            <person name="Nataraja K.N."/>
            <person name="Reddy Y.A.N."/>
            <person name="Phadnis S."/>
            <person name="Ravikumar R.L."/>
            <person name="Schlapbach R."/>
            <person name="Sreeman S.M."/>
            <person name="Shimizu K.K."/>
        </authorList>
    </citation>
    <scope>NUCLEOTIDE SEQUENCE</scope>
</reference>
<evidence type="ECO:0000313" key="3">
    <source>
        <dbReference type="Proteomes" id="UP001054889"/>
    </source>
</evidence>